<feature type="region of interest" description="Disordered" evidence="1">
    <location>
        <begin position="1"/>
        <end position="95"/>
    </location>
</feature>
<feature type="compositionally biased region" description="Basic residues" evidence="1">
    <location>
        <begin position="1"/>
        <end position="12"/>
    </location>
</feature>
<dbReference type="AlphaFoldDB" id="A0A7C9ECQ7"/>
<feature type="compositionally biased region" description="Low complexity" evidence="1">
    <location>
        <begin position="17"/>
        <end position="33"/>
    </location>
</feature>
<reference evidence="2" key="2">
    <citation type="submission" date="2020-07" db="EMBL/GenBank/DDBJ databases">
        <authorList>
            <person name="Vera ALvarez R."/>
            <person name="Arias-Moreno D.M."/>
            <person name="Jimenez-Jacinto V."/>
            <person name="Jimenez-Bremont J.F."/>
            <person name="Swaminathan K."/>
            <person name="Moose S.P."/>
            <person name="Guerrero-Gonzalez M.L."/>
            <person name="Marino-Ramirez L."/>
            <person name="Landsman D."/>
            <person name="Rodriguez-Kessler M."/>
            <person name="Delgado-Sanchez P."/>
        </authorList>
    </citation>
    <scope>NUCLEOTIDE SEQUENCE</scope>
    <source>
        <tissue evidence="2">Cladode</tissue>
    </source>
</reference>
<reference evidence="2" key="1">
    <citation type="journal article" date="2013" name="J. Plant Res.">
        <title>Effect of fungi and light on seed germination of three Opuntia species from semiarid lands of central Mexico.</title>
        <authorList>
            <person name="Delgado-Sanchez P."/>
            <person name="Jimenez-Bremont J.F."/>
            <person name="Guerrero-Gonzalez Mde L."/>
            <person name="Flores J."/>
        </authorList>
    </citation>
    <scope>NUCLEOTIDE SEQUENCE</scope>
    <source>
        <tissue evidence="2">Cladode</tissue>
    </source>
</reference>
<evidence type="ECO:0000313" key="2">
    <source>
        <dbReference type="EMBL" id="MBA4664520.1"/>
    </source>
</evidence>
<organism evidence="2">
    <name type="scientific">Opuntia streptacantha</name>
    <name type="common">Prickly pear cactus</name>
    <name type="synonym">Opuntia cardona</name>
    <dbReference type="NCBI Taxonomy" id="393608"/>
    <lineage>
        <taxon>Eukaryota</taxon>
        <taxon>Viridiplantae</taxon>
        <taxon>Streptophyta</taxon>
        <taxon>Embryophyta</taxon>
        <taxon>Tracheophyta</taxon>
        <taxon>Spermatophyta</taxon>
        <taxon>Magnoliopsida</taxon>
        <taxon>eudicotyledons</taxon>
        <taxon>Gunneridae</taxon>
        <taxon>Pentapetalae</taxon>
        <taxon>Caryophyllales</taxon>
        <taxon>Cactineae</taxon>
        <taxon>Cactaceae</taxon>
        <taxon>Opuntioideae</taxon>
        <taxon>Opuntia</taxon>
    </lineage>
</organism>
<dbReference type="PROSITE" id="PS51257">
    <property type="entry name" value="PROKAR_LIPOPROTEIN"/>
    <property type="match status" value="1"/>
</dbReference>
<dbReference type="EMBL" id="GISG01224016">
    <property type="protein sequence ID" value="MBA4664520.1"/>
    <property type="molecule type" value="Transcribed_RNA"/>
</dbReference>
<accession>A0A7C9ECQ7</accession>
<protein>
    <submittedName>
        <fullName evidence="2">Uncharacterized protein</fullName>
    </submittedName>
</protein>
<evidence type="ECO:0000256" key="1">
    <source>
        <dbReference type="SAM" id="MobiDB-lite"/>
    </source>
</evidence>
<proteinExistence type="predicted"/>
<sequence length="181" mass="19503">MENSKPRAKRRNTSPNCATVSTSASSCSPTPVAGRRLQCPNGSSSSPKRVLVAAPTDPNICSPQTGPRCRPTGNRWPTSPSPPRPPVDTHSPKAIPQTIQCPDALKSRPESTPFLRSGSWLPVPCVRRPERHRPAVVGCEIGGEGRMPVSDGVRSWVSSAKCLIASFDFESRKKKIGLEKL</sequence>
<name>A0A7C9ECQ7_OPUST</name>